<keyword evidence="1" id="KW-0472">Membrane</keyword>
<gene>
    <name evidence="2" type="ORF">FRUB_09426</name>
</gene>
<comment type="caution">
    <text evidence="2">The sequence shown here is derived from an EMBL/GenBank/DDBJ whole genome shotgun (WGS) entry which is preliminary data.</text>
</comment>
<evidence type="ECO:0000313" key="2">
    <source>
        <dbReference type="EMBL" id="OWK35265.1"/>
    </source>
</evidence>
<organism evidence="2 3">
    <name type="scientific">Fimbriiglobus ruber</name>
    <dbReference type="NCBI Taxonomy" id="1908690"/>
    <lineage>
        <taxon>Bacteria</taxon>
        <taxon>Pseudomonadati</taxon>
        <taxon>Planctomycetota</taxon>
        <taxon>Planctomycetia</taxon>
        <taxon>Gemmatales</taxon>
        <taxon>Gemmataceae</taxon>
        <taxon>Fimbriiglobus</taxon>
    </lineage>
</organism>
<name>A0A225DFU0_9BACT</name>
<dbReference type="OrthoDB" id="278295at2"/>
<evidence type="ECO:0000256" key="1">
    <source>
        <dbReference type="SAM" id="Phobius"/>
    </source>
</evidence>
<dbReference type="Proteomes" id="UP000214646">
    <property type="component" value="Unassembled WGS sequence"/>
</dbReference>
<feature type="transmembrane region" description="Helical" evidence="1">
    <location>
        <begin position="12"/>
        <end position="32"/>
    </location>
</feature>
<reference evidence="3" key="1">
    <citation type="submission" date="2017-06" db="EMBL/GenBank/DDBJ databases">
        <title>Genome analysis of Fimbriiglobus ruber SP5, the first member of the order Planctomycetales with confirmed chitinolytic capability.</title>
        <authorList>
            <person name="Ravin N.V."/>
            <person name="Rakitin A.L."/>
            <person name="Ivanova A.A."/>
            <person name="Beletsky A.V."/>
            <person name="Kulichevskaya I.S."/>
            <person name="Mardanov A.V."/>
            <person name="Dedysh S.N."/>
        </authorList>
    </citation>
    <scope>NUCLEOTIDE SEQUENCE [LARGE SCALE GENOMIC DNA]</scope>
    <source>
        <strain evidence="3">SP5</strain>
    </source>
</reference>
<accession>A0A225DFU0</accession>
<dbReference type="RefSeq" id="WP_088259874.1">
    <property type="nucleotide sequence ID" value="NZ_NIDE01000018.1"/>
</dbReference>
<keyword evidence="3" id="KW-1185">Reference proteome</keyword>
<evidence type="ECO:0008006" key="4">
    <source>
        <dbReference type="Google" id="ProtNLM"/>
    </source>
</evidence>
<dbReference type="AlphaFoldDB" id="A0A225DFU0"/>
<keyword evidence="1" id="KW-1133">Transmembrane helix</keyword>
<proteinExistence type="predicted"/>
<keyword evidence="1" id="KW-0812">Transmembrane</keyword>
<protein>
    <recommendedName>
        <fullName evidence="4">Flp pilus assembly protein, pilin Flp</fullName>
    </recommendedName>
</protein>
<dbReference type="EMBL" id="NIDE01000018">
    <property type="protein sequence ID" value="OWK35265.1"/>
    <property type="molecule type" value="Genomic_DNA"/>
</dbReference>
<evidence type="ECO:0000313" key="3">
    <source>
        <dbReference type="Proteomes" id="UP000214646"/>
    </source>
</evidence>
<sequence>MFAKLWKDEEGAVALEYLLLLTIVGLGMVIGFSNLSNALNAEYTELGNAILALSQGYEVATRSGCSATTQGSQAIDIPSNVTFGTNTVTPAAINPNNVYTGVNVCP</sequence>